<name>A0ABU0MAK9_9HYPH</name>
<sequence>MAPSKPRGGAPKDKRGKKKPEPIEPPFARLCLITPPAFDPAAFAPLLDAALRAGEVTSLIIAAEGLEPQARQAAAEKLVPIAQANGTAAIVTDGALLERCGADGLHVDTGLADLRRAVDALRPDRIVGGGGIHSRHDAMLLAETECDYLFFGRFDGDAGPAIHDKTLDLAAWWSALFEIPAIVMGGSDLASIAEAAAARVEFIALRSAIWSHPDGAAAAVETAHRLVLAAQAETMS</sequence>
<feature type="domain" description="Thiamine phosphate synthase/TenI" evidence="2">
    <location>
        <begin position="30"/>
        <end position="209"/>
    </location>
</feature>
<organism evidence="3 4">
    <name type="scientific">Kaistia geumhonensis</name>
    <dbReference type="NCBI Taxonomy" id="410839"/>
    <lineage>
        <taxon>Bacteria</taxon>
        <taxon>Pseudomonadati</taxon>
        <taxon>Pseudomonadota</taxon>
        <taxon>Alphaproteobacteria</taxon>
        <taxon>Hyphomicrobiales</taxon>
        <taxon>Kaistiaceae</taxon>
        <taxon>Kaistia</taxon>
    </lineage>
</organism>
<evidence type="ECO:0000313" key="3">
    <source>
        <dbReference type="EMBL" id="MDQ0517968.1"/>
    </source>
</evidence>
<accession>A0ABU0MAK9</accession>
<dbReference type="InterPro" id="IPR013785">
    <property type="entry name" value="Aldolase_TIM"/>
</dbReference>
<dbReference type="SUPFAM" id="SSF51391">
    <property type="entry name" value="Thiamin phosphate synthase"/>
    <property type="match status" value="1"/>
</dbReference>
<dbReference type="EC" id="2.5.1.3" evidence="3"/>
<reference evidence="3 4" key="1">
    <citation type="submission" date="2023-07" db="EMBL/GenBank/DDBJ databases">
        <title>Genomic Encyclopedia of Type Strains, Phase IV (KMG-IV): sequencing the most valuable type-strain genomes for metagenomic binning, comparative biology and taxonomic classification.</title>
        <authorList>
            <person name="Goeker M."/>
        </authorList>
    </citation>
    <scope>NUCLEOTIDE SEQUENCE [LARGE SCALE GENOMIC DNA]</scope>
    <source>
        <strain evidence="3 4">B1-1</strain>
    </source>
</reference>
<protein>
    <submittedName>
        <fullName evidence="3">Thiamine-phosphate pyrophosphorylase</fullName>
        <ecNumber evidence="3">2.5.1.3</ecNumber>
    </submittedName>
</protein>
<dbReference type="GO" id="GO:0004789">
    <property type="term" value="F:thiamine-phosphate diphosphorylase activity"/>
    <property type="evidence" value="ECO:0007669"/>
    <property type="project" value="UniProtKB-EC"/>
</dbReference>
<dbReference type="CDD" id="cd00564">
    <property type="entry name" value="TMP_TenI"/>
    <property type="match status" value="1"/>
</dbReference>
<dbReference type="InterPro" id="IPR022998">
    <property type="entry name" value="ThiamineP_synth_TenI"/>
</dbReference>
<feature type="region of interest" description="Disordered" evidence="1">
    <location>
        <begin position="1"/>
        <end position="23"/>
    </location>
</feature>
<gene>
    <name evidence="3" type="ORF">QO015_003581</name>
</gene>
<keyword evidence="4" id="KW-1185">Reference proteome</keyword>
<dbReference type="Pfam" id="PF02581">
    <property type="entry name" value="TMP-TENI"/>
    <property type="match status" value="1"/>
</dbReference>
<evidence type="ECO:0000259" key="2">
    <source>
        <dbReference type="Pfam" id="PF02581"/>
    </source>
</evidence>
<dbReference type="InterPro" id="IPR036206">
    <property type="entry name" value="ThiamineP_synth_sf"/>
</dbReference>
<comment type="caution">
    <text evidence="3">The sequence shown here is derived from an EMBL/GenBank/DDBJ whole genome shotgun (WGS) entry which is preliminary data.</text>
</comment>
<dbReference type="Proteomes" id="UP001223743">
    <property type="component" value="Unassembled WGS sequence"/>
</dbReference>
<dbReference type="RefSeq" id="WP_266283372.1">
    <property type="nucleotide sequence ID" value="NZ_JAPKNF010000003.1"/>
</dbReference>
<evidence type="ECO:0000313" key="4">
    <source>
        <dbReference type="Proteomes" id="UP001223743"/>
    </source>
</evidence>
<keyword evidence="3" id="KW-0808">Transferase</keyword>
<dbReference type="EMBL" id="JAUSWJ010000001">
    <property type="protein sequence ID" value="MDQ0517968.1"/>
    <property type="molecule type" value="Genomic_DNA"/>
</dbReference>
<proteinExistence type="predicted"/>
<dbReference type="Gene3D" id="3.20.20.70">
    <property type="entry name" value="Aldolase class I"/>
    <property type="match status" value="1"/>
</dbReference>
<evidence type="ECO:0000256" key="1">
    <source>
        <dbReference type="SAM" id="MobiDB-lite"/>
    </source>
</evidence>